<dbReference type="EMBL" id="BMGT01000002">
    <property type="protein sequence ID" value="GGG71990.1"/>
    <property type="molecule type" value="Genomic_DNA"/>
</dbReference>
<dbReference type="Proteomes" id="UP000647241">
    <property type="component" value="Unassembled WGS sequence"/>
</dbReference>
<evidence type="ECO:0000313" key="1">
    <source>
        <dbReference type="EMBL" id="GGG71990.1"/>
    </source>
</evidence>
<protein>
    <submittedName>
        <fullName evidence="1">Uncharacterized protein</fullName>
    </submittedName>
</protein>
<dbReference type="RefSeq" id="WP_188553375.1">
    <property type="nucleotide sequence ID" value="NZ_BMGT01000002.1"/>
</dbReference>
<evidence type="ECO:0000313" key="2">
    <source>
        <dbReference type="Proteomes" id="UP000647241"/>
    </source>
</evidence>
<keyword evidence="2" id="KW-1185">Reference proteome</keyword>
<dbReference type="AlphaFoldDB" id="A0A917H9J1"/>
<name>A0A917H9J1_9BACT</name>
<comment type="caution">
    <text evidence="1">The sequence shown here is derived from an EMBL/GenBank/DDBJ whole genome shotgun (WGS) entry which is preliminary data.</text>
</comment>
<proteinExistence type="predicted"/>
<organism evidence="1 2">
    <name type="scientific">Edaphobacter dinghuensis</name>
    <dbReference type="NCBI Taxonomy" id="1560005"/>
    <lineage>
        <taxon>Bacteria</taxon>
        <taxon>Pseudomonadati</taxon>
        <taxon>Acidobacteriota</taxon>
        <taxon>Terriglobia</taxon>
        <taxon>Terriglobales</taxon>
        <taxon>Acidobacteriaceae</taxon>
        <taxon>Edaphobacter</taxon>
    </lineage>
</organism>
<sequence>MNKQDYENAALELQRSMQSKFTGDVRTNFILIEYLGRFACDYVKGKYPYAIPMFVTNRAGKRTHVGIYDNGGIELTEKQNFSREQRRPQLLGPLVEYHNSSEYVVWRETARTIIKANPHESPESCSSLAAFMMMERIAKGAGPQALEWTTLNSNFMQ</sequence>
<gene>
    <name evidence="1" type="ORF">GCM10011585_12820</name>
</gene>
<reference evidence="1" key="1">
    <citation type="journal article" date="2014" name="Int. J. Syst. Evol. Microbiol.">
        <title>Complete genome sequence of Corynebacterium casei LMG S-19264T (=DSM 44701T), isolated from a smear-ripened cheese.</title>
        <authorList>
            <consortium name="US DOE Joint Genome Institute (JGI-PGF)"/>
            <person name="Walter F."/>
            <person name="Albersmeier A."/>
            <person name="Kalinowski J."/>
            <person name="Ruckert C."/>
        </authorList>
    </citation>
    <scope>NUCLEOTIDE SEQUENCE</scope>
    <source>
        <strain evidence="1">CGMCC 1.12997</strain>
    </source>
</reference>
<reference evidence="1" key="2">
    <citation type="submission" date="2020-09" db="EMBL/GenBank/DDBJ databases">
        <authorList>
            <person name="Sun Q."/>
            <person name="Zhou Y."/>
        </authorList>
    </citation>
    <scope>NUCLEOTIDE SEQUENCE</scope>
    <source>
        <strain evidence="1">CGMCC 1.12997</strain>
    </source>
</reference>
<accession>A0A917H9J1</accession>